<gene>
    <name evidence="2" type="ORF">GFER_05470</name>
</gene>
<feature type="region of interest" description="Disordered" evidence="1">
    <location>
        <begin position="26"/>
        <end position="56"/>
    </location>
</feature>
<reference evidence="2 3" key="1">
    <citation type="submission" date="2014-12" db="EMBL/GenBank/DDBJ databases">
        <title>Genomes of Geoalkalibacter ferrihydriticus and Geoalkalibacter subterraneus, two haloalkaliphilic metal-reducing members of the Geobacteraceae.</title>
        <authorList>
            <person name="Badalamenti J.P."/>
            <person name="Torres C.I."/>
            <person name="Krajmalnik-Brown R."/>
            <person name="Bond D.R."/>
        </authorList>
    </citation>
    <scope>NUCLEOTIDE SEQUENCE [LARGE SCALE GENOMIC DNA]</scope>
    <source>
        <strain evidence="2 3">DSM 17813</strain>
    </source>
</reference>
<name>A0A0C2HLP7_9BACT</name>
<evidence type="ECO:0000313" key="3">
    <source>
        <dbReference type="Proteomes" id="UP000035068"/>
    </source>
</evidence>
<organism evidence="2 3">
    <name type="scientific">Geoalkalibacter ferrihydriticus DSM 17813</name>
    <dbReference type="NCBI Taxonomy" id="1121915"/>
    <lineage>
        <taxon>Bacteria</taxon>
        <taxon>Pseudomonadati</taxon>
        <taxon>Thermodesulfobacteriota</taxon>
        <taxon>Desulfuromonadia</taxon>
        <taxon>Desulfuromonadales</taxon>
        <taxon>Geoalkalibacteraceae</taxon>
        <taxon>Geoalkalibacter</taxon>
    </lineage>
</organism>
<proteinExistence type="predicted"/>
<accession>A0A0C2HLP7</accession>
<evidence type="ECO:0000313" key="2">
    <source>
        <dbReference type="EMBL" id="KIH78041.1"/>
    </source>
</evidence>
<dbReference type="AlphaFoldDB" id="A0A0C2HLP7"/>
<dbReference type="Proteomes" id="UP000035068">
    <property type="component" value="Unassembled WGS sequence"/>
</dbReference>
<sequence>MDLELPGRAAATARLVRAVTTIPVEDAVNHAGKGTQNTQSKAQGDGYTFKSKHENSPVRQKSQMIFFIRPHIRALIS</sequence>
<keyword evidence="3" id="KW-1185">Reference proteome</keyword>
<protein>
    <submittedName>
        <fullName evidence="2">Uncharacterized protein</fullName>
    </submittedName>
</protein>
<dbReference type="EMBL" id="JWJD01000001">
    <property type="protein sequence ID" value="KIH78041.1"/>
    <property type="molecule type" value="Genomic_DNA"/>
</dbReference>
<comment type="caution">
    <text evidence="2">The sequence shown here is derived from an EMBL/GenBank/DDBJ whole genome shotgun (WGS) entry which is preliminary data.</text>
</comment>
<evidence type="ECO:0000256" key="1">
    <source>
        <dbReference type="SAM" id="MobiDB-lite"/>
    </source>
</evidence>